<comment type="similarity">
    <text evidence="1 9">Belongs to the AP endonuclease 2 family.</text>
</comment>
<feature type="binding site" evidence="9">
    <location>
        <position position="144"/>
    </location>
    <ligand>
        <name>Zn(2+)</name>
        <dbReference type="ChEBI" id="CHEBI:29105"/>
        <label>1</label>
    </ligand>
</feature>
<feature type="binding site" evidence="9">
    <location>
        <position position="109"/>
    </location>
    <ligand>
        <name>Zn(2+)</name>
        <dbReference type="ChEBI" id="CHEBI:29105"/>
        <label>1</label>
    </ligand>
</feature>
<feature type="binding site" evidence="9">
    <location>
        <position position="178"/>
    </location>
    <ligand>
        <name>Zn(2+)</name>
        <dbReference type="ChEBI" id="CHEBI:29105"/>
        <label>2</label>
    </ligand>
</feature>
<dbReference type="InterPro" id="IPR013022">
    <property type="entry name" value="Xyl_isomerase-like_TIM-brl"/>
</dbReference>
<feature type="binding site" evidence="9">
    <location>
        <position position="228"/>
    </location>
    <ligand>
        <name>Zn(2+)</name>
        <dbReference type="ChEBI" id="CHEBI:29105"/>
        <label>3</label>
    </ligand>
</feature>
<evidence type="ECO:0000256" key="2">
    <source>
        <dbReference type="ARBA" id="ARBA00022722"/>
    </source>
</evidence>
<dbReference type="PROSITE" id="PS00729">
    <property type="entry name" value="AP_NUCLEASE_F2_1"/>
    <property type="match status" value="1"/>
</dbReference>
<feature type="binding site" evidence="9">
    <location>
        <position position="213"/>
    </location>
    <ligand>
        <name>Zn(2+)</name>
        <dbReference type="ChEBI" id="CHEBI:29105"/>
        <label>2</label>
    </ligand>
</feature>
<dbReference type="GO" id="GO:0003677">
    <property type="term" value="F:DNA binding"/>
    <property type="evidence" value="ECO:0007669"/>
    <property type="project" value="InterPro"/>
</dbReference>
<dbReference type="InterPro" id="IPR036237">
    <property type="entry name" value="Xyl_isomerase-like_sf"/>
</dbReference>
<feature type="binding site" evidence="9">
    <location>
        <position position="69"/>
    </location>
    <ligand>
        <name>Zn(2+)</name>
        <dbReference type="ChEBI" id="CHEBI:29105"/>
        <label>1</label>
    </ligand>
</feature>
<dbReference type="GO" id="GO:0006284">
    <property type="term" value="P:base-excision repair"/>
    <property type="evidence" value="ECO:0007669"/>
    <property type="project" value="TreeGrafter"/>
</dbReference>
<protein>
    <recommendedName>
        <fullName evidence="9">Probable endonuclease 4</fullName>
        <ecNumber evidence="9">3.1.21.2</ecNumber>
    </recommendedName>
    <alternativeName>
        <fullName evidence="9">Endodeoxyribonuclease IV</fullName>
    </alternativeName>
    <alternativeName>
        <fullName evidence="9">Endonuclease IV</fullName>
    </alternativeName>
</protein>
<evidence type="ECO:0000256" key="4">
    <source>
        <dbReference type="ARBA" id="ARBA00022759"/>
    </source>
</evidence>
<feature type="binding site" evidence="9">
    <location>
        <position position="181"/>
    </location>
    <ligand>
        <name>Zn(2+)</name>
        <dbReference type="ChEBI" id="CHEBI:29105"/>
        <label>3</label>
    </ligand>
</feature>
<feature type="binding site" evidence="9">
    <location>
        <position position="258"/>
    </location>
    <ligand>
        <name>Zn(2+)</name>
        <dbReference type="ChEBI" id="CHEBI:29105"/>
        <label>2</label>
    </ligand>
</feature>
<keyword evidence="5 9" id="KW-0227">DNA damage</keyword>
<dbReference type="InterPro" id="IPR001719">
    <property type="entry name" value="AP_endonuc_2"/>
</dbReference>
<evidence type="ECO:0000259" key="10">
    <source>
        <dbReference type="Pfam" id="PF01261"/>
    </source>
</evidence>
<comment type="function">
    <text evidence="9">Endonuclease IV plays a role in DNA repair. It cleaves phosphodiester bonds at apurinic or apyrimidinic (AP) sites, generating a 3'-hydroxyl group and a 5'-terminal sugar phosphate.</text>
</comment>
<dbReference type="HAMAP" id="MF_00152">
    <property type="entry name" value="Nfo"/>
    <property type="match status" value="1"/>
</dbReference>
<feature type="binding site" evidence="9">
    <location>
        <position position="144"/>
    </location>
    <ligand>
        <name>Zn(2+)</name>
        <dbReference type="ChEBI" id="CHEBI:29105"/>
        <label>2</label>
    </ligand>
</feature>
<dbReference type="PROSITE" id="PS00731">
    <property type="entry name" value="AP_NUCLEASE_F2_3"/>
    <property type="match status" value="1"/>
</dbReference>
<dbReference type="AlphaFoldDB" id="A0A9D9DZS5"/>
<evidence type="ECO:0000313" key="12">
    <source>
        <dbReference type="Proteomes" id="UP000823615"/>
    </source>
</evidence>
<keyword evidence="8 9" id="KW-0234">DNA repair</keyword>
<dbReference type="Pfam" id="PF01261">
    <property type="entry name" value="AP_endonuc_2"/>
    <property type="match status" value="1"/>
</dbReference>
<dbReference type="SUPFAM" id="SSF51658">
    <property type="entry name" value="Xylose isomerase-like"/>
    <property type="match status" value="1"/>
</dbReference>
<reference evidence="11" key="2">
    <citation type="journal article" date="2021" name="PeerJ">
        <title>Extensive microbial diversity within the chicken gut microbiome revealed by metagenomics and culture.</title>
        <authorList>
            <person name="Gilroy R."/>
            <person name="Ravi A."/>
            <person name="Getino M."/>
            <person name="Pursley I."/>
            <person name="Horton D.L."/>
            <person name="Alikhan N.F."/>
            <person name="Baker D."/>
            <person name="Gharbi K."/>
            <person name="Hall N."/>
            <person name="Watson M."/>
            <person name="Adriaenssens E.M."/>
            <person name="Foster-Nyarko E."/>
            <person name="Jarju S."/>
            <person name="Secka A."/>
            <person name="Antonio M."/>
            <person name="Oren A."/>
            <person name="Chaudhuri R.R."/>
            <person name="La Ragione R."/>
            <person name="Hildebrand F."/>
            <person name="Pallen M.J."/>
        </authorList>
    </citation>
    <scope>NUCLEOTIDE SEQUENCE</scope>
    <source>
        <strain evidence="11">7293</strain>
    </source>
</reference>
<organism evidence="11 12">
    <name type="scientific">Candidatus Ornithospirochaeta stercoripullorum</name>
    <dbReference type="NCBI Taxonomy" id="2840899"/>
    <lineage>
        <taxon>Bacteria</taxon>
        <taxon>Pseudomonadati</taxon>
        <taxon>Spirochaetota</taxon>
        <taxon>Spirochaetia</taxon>
        <taxon>Spirochaetales</taxon>
        <taxon>Spirochaetaceae</taxon>
        <taxon>Spirochaetaceae incertae sedis</taxon>
        <taxon>Candidatus Ornithospirochaeta</taxon>
    </lineage>
</organism>
<dbReference type="Gene3D" id="3.20.20.150">
    <property type="entry name" value="Divalent-metal-dependent TIM barrel enzymes"/>
    <property type="match status" value="1"/>
</dbReference>
<evidence type="ECO:0000256" key="1">
    <source>
        <dbReference type="ARBA" id="ARBA00005340"/>
    </source>
</evidence>
<accession>A0A9D9DZS5</accession>
<evidence type="ECO:0000256" key="7">
    <source>
        <dbReference type="ARBA" id="ARBA00022833"/>
    </source>
</evidence>
<dbReference type="GO" id="GO:0008270">
    <property type="term" value="F:zinc ion binding"/>
    <property type="evidence" value="ECO:0007669"/>
    <property type="project" value="UniProtKB-UniRule"/>
</dbReference>
<evidence type="ECO:0000256" key="6">
    <source>
        <dbReference type="ARBA" id="ARBA00022801"/>
    </source>
</evidence>
<evidence type="ECO:0000256" key="9">
    <source>
        <dbReference type="HAMAP-Rule" id="MF_00152"/>
    </source>
</evidence>
<evidence type="ECO:0000313" key="11">
    <source>
        <dbReference type="EMBL" id="MBO8436518.1"/>
    </source>
</evidence>
<feature type="domain" description="Xylose isomerase-like TIM barrel" evidence="10">
    <location>
        <begin position="19"/>
        <end position="274"/>
    </location>
</feature>
<dbReference type="FunFam" id="3.20.20.150:FF:000001">
    <property type="entry name" value="Probable endonuclease 4"/>
    <property type="match status" value="1"/>
</dbReference>
<dbReference type="GO" id="GO:0003906">
    <property type="term" value="F:DNA-(apurinic or apyrimidinic site) endonuclease activity"/>
    <property type="evidence" value="ECO:0007669"/>
    <property type="project" value="TreeGrafter"/>
</dbReference>
<keyword evidence="3 9" id="KW-0479">Metal-binding</keyword>
<gene>
    <name evidence="9" type="primary">nfo</name>
    <name evidence="11" type="ORF">IAA97_06025</name>
</gene>
<dbReference type="GO" id="GO:0008081">
    <property type="term" value="F:phosphoric diester hydrolase activity"/>
    <property type="evidence" value="ECO:0007669"/>
    <property type="project" value="TreeGrafter"/>
</dbReference>
<reference evidence="11" key="1">
    <citation type="submission" date="2020-10" db="EMBL/GenBank/DDBJ databases">
        <authorList>
            <person name="Gilroy R."/>
        </authorList>
    </citation>
    <scope>NUCLEOTIDE SEQUENCE</scope>
    <source>
        <strain evidence="11">7293</strain>
    </source>
</reference>
<evidence type="ECO:0000256" key="8">
    <source>
        <dbReference type="ARBA" id="ARBA00023204"/>
    </source>
</evidence>
<dbReference type="EC" id="3.1.21.2" evidence="9"/>
<keyword evidence="7 9" id="KW-0862">Zinc</keyword>
<keyword evidence="6 9" id="KW-0378">Hydrolase</keyword>
<evidence type="ECO:0000256" key="3">
    <source>
        <dbReference type="ARBA" id="ARBA00022723"/>
    </source>
</evidence>
<comment type="catalytic activity">
    <reaction evidence="9">
        <text>Endonucleolytic cleavage to 5'-phosphooligonucleotide end-products.</text>
        <dbReference type="EC" id="3.1.21.2"/>
    </reaction>
</comment>
<dbReference type="EMBL" id="JADIMT010000069">
    <property type="protein sequence ID" value="MBO8436518.1"/>
    <property type="molecule type" value="Genomic_DNA"/>
</dbReference>
<dbReference type="GO" id="GO:0008833">
    <property type="term" value="F:deoxyribonuclease IV (phage-T4-induced) activity"/>
    <property type="evidence" value="ECO:0007669"/>
    <property type="project" value="UniProtKB-UniRule"/>
</dbReference>
<keyword evidence="2 9" id="KW-0540">Nuclease</keyword>
<evidence type="ECO:0000256" key="5">
    <source>
        <dbReference type="ARBA" id="ARBA00022763"/>
    </source>
</evidence>
<name>A0A9D9DZS5_9SPIO</name>
<dbReference type="PROSITE" id="PS51432">
    <property type="entry name" value="AP_NUCLEASE_F2_4"/>
    <property type="match status" value="1"/>
</dbReference>
<dbReference type="PANTHER" id="PTHR21445">
    <property type="entry name" value="ENDONUCLEASE IV ENDODEOXYRIBONUCLEASE IV"/>
    <property type="match status" value="1"/>
</dbReference>
<dbReference type="Proteomes" id="UP000823615">
    <property type="component" value="Unassembled WGS sequence"/>
</dbReference>
<dbReference type="CDD" id="cd00019">
    <property type="entry name" value="AP2Ec"/>
    <property type="match status" value="1"/>
</dbReference>
<comment type="cofactor">
    <cofactor evidence="9">
        <name>Zn(2+)</name>
        <dbReference type="ChEBI" id="CHEBI:29105"/>
    </cofactor>
    <text evidence="9">Binds 3 Zn(2+) ions.</text>
</comment>
<sequence length="275" mass="30292">MRFIGPHVSIKENIALSVERAYGLGATGFAIFTKNQRIWSAPELKEADARAFKENMARYGFNPSSVLPHAGYLINPATPDPELREKSLALFTDEAQRTAALGLSVINIHPGAYKEGDPDDGLKRASSMIDEVLRRVPSIRIAIENTAGAGTITGSTFEELDKLLTFASEKDRIGFTLDTAHLFGSGYDVRNEAGKILDSFVSRFGKDKLFGMHLNDSKVPLASHKDRHESIGLGLIGKDAFMTIIHHSATDNIPLILETPDESRWKDEVKMLLEL</sequence>
<dbReference type="NCBIfam" id="TIGR00587">
    <property type="entry name" value="nfo"/>
    <property type="match status" value="1"/>
</dbReference>
<comment type="caution">
    <text evidence="11">The sequence shown here is derived from an EMBL/GenBank/DDBJ whole genome shotgun (WGS) entry which is preliminary data.</text>
</comment>
<feature type="binding site" evidence="9">
    <location>
        <position position="226"/>
    </location>
    <ligand>
        <name>Zn(2+)</name>
        <dbReference type="ChEBI" id="CHEBI:29105"/>
        <label>3</label>
    </ligand>
</feature>
<keyword evidence="4 9" id="KW-0255">Endonuclease</keyword>
<dbReference type="PANTHER" id="PTHR21445:SF0">
    <property type="entry name" value="APURINIC-APYRIMIDINIC ENDONUCLEASE"/>
    <property type="match status" value="1"/>
</dbReference>
<proteinExistence type="inferred from homology"/>
<dbReference type="InterPro" id="IPR018246">
    <property type="entry name" value="AP_endonuc_F2_Zn_BS"/>
</dbReference>
<dbReference type="SMART" id="SM00518">
    <property type="entry name" value="AP2Ec"/>
    <property type="match status" value="1"/>
</dbReference>